<dbReference type="Pfam" id="PF26200">
    <property type="entry name" value="Rcat_RNF216"/>
    <property type="match status" value="1"/>
</dbReference>
<evidence type="ECO:0000313" key="10">
    <source>
        <dbReference type="EnsemblMetazoa" id="XP_020894902.1"/>
    </source>
</evidence>
<dbReference type="InterPro" id="IPR051628">
    <property type="entry name" value="LUBAC_E3_Ligases"/>
</dbReference>
<keyword evidence="6" id="KW-0833">Ubl conjugation pathway</keyword>
<evidence type="ECO:0000256" key="1">
    <source>
        <dbReference type="ARBA" id="ARBA00004906"/>
    </source>
</evidence>
<dbReference type="KEGG" id="epa:110233910"/>
<dbReference type="RefSeq" id="XP_020894902.1">
    <property type="nucleotide sequence ID" value="XM_021039243.2"/>
</dbReference>
<accession>A0A913WVW0</accession>
<keyword evidence="5" id="KW-0863">Zinc-finger</keyword>
<dbReference type="InterPro" id="IPR013083">
    <property type="entry name" value="Znf_RING/FYVE/PHD"/>
</dbReference>
<dbReference type="InterPro" id="IPR002867">
    <property type="entry name" value="IBR_dom"/>
</dbReference>
<keyword evidence="7" id="KW-0862">Zinc</keyword>
<dbReference type="OMA" id="CAKETCR"/>
<dbReference type="CDD" id="cd20339">
    <property type="entry name" value="BRcat_RBR_RNF216"/>
    <property type="match status" value="1"/>
</dbReference>
<feature type="domain" description="RING-type" evidence="9">
    <location>
        <begin position="388"/>
        <end position="605"/>
    </location>
</feature>
<feature type="region of interest" description="Disordered" evidence="8">
    <location>
        <begin position="312"/>
        <end position="332"/>
    </location>
</feature>
<evidence type="ECO:0000256" key="7">
    <source>
        <dbReference type="ARBA" id="ARBA00022833"/>
    </source>
</evidence>
<evidence type="ECO:0000256" key="8">
    <source>
        <dbReference type="SAM" id="MobiDB-lite"/>
    </source>
</evidence>
<feature type="compositionally biased region" description="Polar residues" evidence="8">
    <location>
        <begin position="634"/>
        <end position="643"/>
    </location>
</feature>
<dbReference type="Gene3D" id="1.20.120.1750">
    <property type="match status" value="1"/>
</dbReference>
<keyword evidence="11" id="KW-1185">Reference proteome</keyword>
<dbReference type="Proteomes" id="UP000887567">
    <property type="component" value="Unplaced"/>
</dbReference>
<dbReference type="GeneID" id="110233910"/>
<dbReference type="InterPro" id="IPR044066">
    <property type="entry name" value="TRIAD_supradom"/>
</dbReference>
<dbReference type="PANTHER" id="PTHR22770">
    <property type="entry name" value="UBIQUITIN CONJUGATING ENZYME 7 INTERACTING PROTEIN-RELATED"/>
    <property type="match status" value="1"/>
</dbReference>
<dbReference type="InterPro" id="IPR047544">
    <property type="entry name" value="RING-HC_RBR_RNF216"/>
</dbReference>
<dbReference type="InterPro" id="IPR047545">
    <property type="entry name" value="BRcat_RBR_RNF216"/>
</dbReference>
<dbReference type="CDD" id="cd16630">
    <property type="entry name" value="RING-HC_RBR_RNF216"/>
    <property type="match status" value="1"/>
</dbReference>
<keyword evidence="2" id="KW-0808">Transferase</keyword>
<dbReference type="OrthoDB" id="5963834at2759"/>
<proteinExistence type="predicted"/>
<dbReference type="PANTHER" id="PTHR22770:SF47">
    <property type="entry name" value="E3 UBIQUITIN-PROTEIN LIGASE RNF216"/>
    <property type="match status" value="1"/>
</dbReference>
<dbReference type="SUPFAM" id="SSF57850">
    <property type="entry name" value="RING/U-box"/>
    <property type="match status" value="3"/>
</dbReference>
<dbReference type="InterPro" id="IPR047546">
    <property type="entry name" value="Rcat_RBR_RNF216"/>
</dbReference>
<evidence type="ECO:0000313" key="11">
    <source>
        <dbReference type="Proteomes" id="UP000887567"/>
    </source>
</evidence>
<dbReference type="Pfam" id="PF26191">
    <property type="entry name" value="RING-HC_RBR_RNF216"/>
    <property type="match status" value="1"/>
</dbReference>
<evidence type="ECO:0000256" key="2">
    <source>
        <dbReference type="ARBA" id="ARBA00022679"/>
    </source>
</evidence>
<feature type="region of interest" description="Disordered" evidence="8">
    <location>
        <begin position="629"/>
        <end position="653"/>
    </location>
</feature>
<sequence>MGSHEDRAAIRNALRPIFPQLNDRIIEESIDIVRQTVGEVRELIIPGCIDYLLERSTANNHQRNGQNHHVPIVIVDEARPAGYLKRKRISDLEVSFVEDIDDNELLYVATSIQDKDKRVYMIDDSPPPASTEECAIIPNSGFAATPKKDVSRKLQDYNPNNTSTSTIPLASNAVILDPLTYSADNIRLLFPDVQDKFLKDLVEKWKTFPADVIVSNVCNELLEKSYPKEEKKSQTLATEQTSTSKVDYLKNYNSFPSHRYIDQCLALLENEFPKVSVGDIRRIARKYSYHYAPTRKYLEDKVIEAYKLLSPNSSSTQTSASTTSGPTSPLRLLKGKRHPKKLGCLKSLDQELQKEIDFIKNYKVSQAEEKDRQLAFILNEEQYEAEGQMIECGCCYVEATFEDMVQCLDGHLFCVNCLKSYAKEAVFGQGKAILSCMTSDCDSTFPMTQLRRSLDSNILAKYEDRLAEESLCLAEMDDLVRCPHCDFAAIMEPEDKVFKCQNSSCAKETCRYCKEEWKDHFGLKCSEVEKNDEKNVRLSYEEKMTMAKIRKCHKCGCEFTKSDGCNKMTCRCGTTMCYICRKPSISYNHFCQHPRDPGRKCKVCSSCSLWSDPSEDDDMAVKQIEQEAKEAKRQVTSSNIENTPSKKRKTSHQDINIQGNNLVYPVL</sequence>
<dbReference type="GO" id="GO:0008270">
    <property type="term" value="F:zinc ion binding"/>
    <property type="evidence" value="ECO:0007669"/>
    <property type="project" value="UniProtKB-KW"/>
</dbReference>
<evidence type="ECO:0000256" key="6">
    <source>
        <dbReference type="ARBA" id="ARBA00022786"/>
    </source>
</evidence>
<organism evidence="10 11">
    <name type="scientific">Exaiptasia diaphana</name>
    <name type="common">Tropical sea anemone</name>
    <name type="synonym">Aiptasia pulchella</name>
    <dbReference type="NCBI Taxonomy" id="2652724"/>
    <lineage>
        <taxon>Eukaryota</taxon>
        <taxon>Metazoa</taxon>
        <taxon>Cnidaria</taxon>
        <taxon>Anthozoa</taxon>
        <taxon>Hexacorallia</taxon>
        <taxon>Actiniaria</taxon>
        <taxon>Aiptasiidae</taxon>
        <taxon>Exaiptasia</taxon>
    </lineage>
</organism>
<evidence type="ECO:0000256" key="3">
    <source>
        <dbReference type="ARBA" id="ARBA00022723"/>
    </source>
</evidence>
<keyword evidence="3" id="KW-0479">Metal-binding</keyword>
<keyword evidence="4" id="KW-0677">Repeat</keyword>
<evidence type="ECO:0000259" key="9">
    <source>
        <dbReference type="PROSITE" id="PS51873"/>
    </source>
</evidence>
<dbReference type="AlphaFoldDB" id="A0A913WVW0"/>
<dbReference type="EnsemblMetazoa" id="XM_021039243.2">
    <property type="protein sequence ID" value="XP_020894902.1"/>
    <property type="gene ID" value="LOC110233910"/>
</dbReference>
<dbReference type="Gene3D" id="3.30.40.10">
    <property type="entry name" value="Zinc/RING finger domain, C3HC4 (zinc finger)"/>
    <property type="match status" value="1"/>
</dbReference>
<protein>
    <recommendedName>
        <fullName evidence="9">RING-type domain-containing protein</fullName>
    </recommendedName>
</protein>
<dbReference type="CDD" id="cd20353">
    <property type="entry name" value="Rcat_RBR_RNF216"/>
    <property type="match status" value="1"/>
</dbReference>
<reference evidence="10" key="1">
    <citation type="submission" date="2022-11" db="UniProtKB">
        <authorList>
            <consortium name="EnsemblMetazoa"/>
        </authorList>
    </citation>
    <scope>IDENTIFICATION</scope>
</reference>
<dbReference type="Pfam" id="PF26112">
    <property type="entry name" value="UBA_RNF216"/>
    <property type="match status" value="1"/>
</dbReference>
<dbReference type="InterPro" id="IPR058758">
    <property type="entry name" value="UBA_RNF216"/>
</dbReference>
<feature type="compositionally biased region" description="Low complexity" evidence="8">
    <location>
        <begin position="312"/>
        <end position="329"/>
    </location>
</feature>
<dbReference type="SMART" id="SM00647">
    <property type="entry name" value="IBR"/>
    <property type="match status" value="1"/>
</dbReference>
<evidence type="ECO:0000256" key="4">
    <source>
        <dbReference type="ARBA" id="ARBA00022737"/>
    </source>
</evidence>
<comment type="pathway">
    <text evidence="1">Protein modification; protein ubiquitination.</text>
</comment>
<dbReference type="PROSITE" id="PS51873">
    <property type="entry name" value="TRIAD"/>
    <property type="match status" value="1"/>
</dbReference>
<evidence type="ECO:0000256" key="5">
    <source>
        <dbReference type="ARBA" id="ARBA00022771"/>
    </source>
</evidence>
<name>A0A913WVW0_EXADI</name>
<dbReference type="GO" id="GO:0016740">
    <property type="term" value="F:transferase activity"/>
    <property type="evidence" value="ECO:0007669"/>
    <property type="project" value="UniProtKB-KW"/>
</dbReference>